<evidence type="ECO:0000259" key="4">
    <source>
        <dbReference type="Pfam" id="PF05050"/>
    </source>
</evidence>
<proteinExistence type="predicted"/>
<dbReference type="InterPro" id="IPR001296">
    <property type="entry name" value="Glyco_trans_1"/>
</dbReference>
<dbReference type="SUPFAM" id="SSF53448">
    <property type="entry name" value="Nucleotide-diphospho-sugar transferases"/>
    <property type="match status" value="1"/>
</dbReference>
<dbReference type="InterPro" id="IPR006342">
    <property type="entry name" value="FkbM_mtfrase"/>
</dbReference>
<feature type="domain" description="Methyltransferase FkbM" evidence="4">
    <location>
        <begin position="1056"/>
        <end position="1222"/>
    </location>
</feature>
<evidence type="ECO:0000313" key="5">
    <source>
        <dbReference type="EMBL" id="MFO7190710.1"/>
    </source>
</evidence>
<keyword evidence="2" id="KW-0175">Coiled coil</keyword>
<keyword evidence="1" id="KW-0808">Transferase</keyword>
<dbReference type="Gene3D" id="3.40.50.2000">
    <property type="entry name" value="Glycogen Phosphorylase B"/>
    <property type="match status" value="1"/>
</dbReference>
<dbReference type="Gene3D" id="3.40.50.150">
    <property type="entry name" value="Vaccinia Virus protein VP39"/>
    <property type="match status" value="1"/>
</dbReference>
<dbReference type="Pfam" id="PF05050">
    <property type="entry name" value="Methyltransf_21"/>
    <property type="match status" value="1"/>
</dbReference>
<dbReference type="GO" id="GO:0032259">
    <property type="term" value="P:methylation"/>
    <property type="evidence" value="ECO:0007669"/>
    <property type="project" value="UniProtKB-KW"/>
</dbReference>
<dbReference type="Gene3D" id="3.90.550.10">
    <property type="entry name" value="Spore Coat Polysaccharide Biosynthesis Protein SpsA, Chain A"/>
    <property type="match status" value="1"/>
</dbReference>
<dbReference type="EMBL" id="QGUI02000002">
    <property type="protein sequence ID" value="MFO7190710.1"/>
    <property type="molecule type" value="Genomic_DNA"/>
</dbReference>
<dbReference type="Proteomes" id="UP000249324">
    <property type="component" value="Unassembled WGS sequence"/>
</dbReference>
<evidence type="ECO:0000313" key="6">
    <source>
        <dbReference type="Proteomes" id="UP000249324"/>
    </source>
</evidence>
<evidence type="ECO:0000256" key="2">
    <source>
        <dbReference type="SAM" id="Coils"/>
    </source>
</evidence>
<name>A0ABD6FBX3_9PSEU</name>
<dbReference type="PANTHER" id="PTHR46656:SF3">
    <property type="entry name" value="PUTATIVE-RELATED"/>
    <property type="match status" value="1"/>
</dbReference>
<comment type="caution">
    <text evidence="5">The sequence shown here is derived from an EMBL/GenBank/DDBJ whole genome shotgun (WGS) entry which is preliminary data.</text>
</comment>
<gene>
    <name evidence="5" type="ORF">DIU77_000485</name>
</gene>
<feature type="domain" description="Glycosyl transferase family 1" evidence="3">
    <location>
        <begin position="611"/>
        <end position="779"/>
    </location>
</feature>
<dbReference type="CDD" id="cd01635">
    <property type="entry name" value="Glycosyltransferase_GTB-type"/>
    <property type="match status" value="1"/>
</dbReference>
<dbReference type="AlphaFoldDB" id="A0ABD6FBX3"/>
<evidence type="ECO:0000256" key="1">
    <source>
        <dbReference type="ARBA" id="ARBA00022679"/>
    </source>
</evidence>
<dbReference type="InterPro" id="IPR029063">
    <property type="entry name" value="SAM-dependent_MTases_sf"/>
</dbReference>
<dbReference type="Pfam" id="PF00534">
    <property type="entry name" value="Glycos_transf_1"/>
    <property type="match status" value="1"/>
</dbReference>
<reference evidence="5 6" key="1">
    <citation type="journal article" date="2021" name="BMC Genomics">
        <title>Genome-resolved metagenome and metatranscriptome analyses of thermophilic composting reveal key bacterial players and their metabolic interactions.</title>
        <authorList>
            <person name="Braga L.P.P."/>
            <person name="Pereira R.V."/>
            <person name="Martins L.F."/>
            <person name="Moura L.M.S."/>
            <person name="Sanchez F.B."/>
            <person name="Patane J.S.L."/>
            <person name="da Silva A.M."/>
            <person name="Setubal J.C."/>
        </authorList>
    </citation>
    <scope>NUCLEOTIDE SEQUENCE [LARGE SCALE GENOMIC DNA]</scope>
    <source>
        <strain evidence="5">ZC4RG45</strain>
    </source>
</reference>
<dbReference type="SUPFAM" id="SSF53335">
    <property type="entry name" value="S-adenosyl-L-methionine-dependent methyltransferases"/>
    <property type="match status" value="1"/>
</dbReference>
<dbReference type="GO" id="GO:0008168">
    <property type="term" value="F:methyltransferase activity"/>
    <property type="evidence" value="ECO:0007669"/>
    <property type="project" value="UniProtKB-KW"/>
</dbReference>
<dbReference type="SUPFAM" id="SSF53756">
    <property type="entry name" value="UDP-Glycosyltransferase/glycogen phosphorylase"/>
    <property type="match status" value="1"/>
</dbReference>
<organism evidence="5 6">
    <name type="scientific">Thermocrispum agreste</name>
    <dbReference type="NCBI Taxonomy" id="37925"/>
    <lineage>
        <taxon>Bacteria</taxon>
        <taxon>Bacillati</taxon>
        <taxon>Actinomycetota</taxon>
        <taxon>Actinomycetes</taxon>
        <taxon>Pseudonocardiales</taxon>
        <taxon>Pseudonocardiaceae</taxon>
        <taxon>Thermocrispum</taxon>
    </lineage>
</organism>
<dbReference type="NCBIfam" id="TIGR01444">
    <property type="entry name" value="fkbM_fam"/>
    <property type="match status" value="1"/>
</dbReference>
<accession>A0ABD6FBX3</accession>
<evidence type="ECO:0000259" key="3">
    <source>
        <dbReference type="Pfam" id="PF00534"/>
    </source>
</evidence>
<dbReference type="PANTHER" id="PTHR46656">
    <property type="entry name" value="PUTATIVE-RELATED"/>
    <property type="match status" value="1"/>
</dbReference>
<protein>
    <submittedName>
        <fullName evidence="5">FkbM family methyltransferase</fullName>
    </submittedName>
</protein>
<dbReference type="InterPro" id="IPR029044">
    <property type="entry name" value="Nucleotide-diphossugar_trans"/>
</dbReference>
<keyword evidence="5" id="KW-0489">Methyltransferase</keyword>
<feature type="coiled-coil region" evidence="2">
    <location>
        <begin position="873"/>
        <end position="900"/>
    </location>
</feature>
<sequence>MAAEQAISPAAARVTACTVVARNYLPAARVLARSYREHHPDHEFVIAVIDADTPAVAAGPDLSEVTEARVIGPAEFGIDKQDYLRMATAYDVTELATAVKPYVLRELRRAGRDVVIYLDPDITVFRPMPEVAELAMRHQLVLTPHFTEPLPRDGLEPDESVIMGTGVFNLGFVATGPGSEEFLDFWAERLRHDAIVAPEQQLFTDQRWVDQVPALFEHTVLRDPGFNVAYWNLHERPLAKAADGTVTAGGSPLRFFHFSGYRPERPWLLTLHCARRPRVLLSDHPVLRELCDSYGAALREAGYAETLEAIPYGYATFPDGTPLTRAIRRVFRAGWVLAEGPDVNLPSPRLRPEIPPHAFGPDGGTALREWLTSPEDQAQAAAGLHRLAMAAWHSRVDLQLAFPKPTGPDAEAFRHWCAGSGVKEGLLPEWAVPEDPPPMARPVDEFGVNLAGYLTAELGLGEMGRIVHEAITRAGIDVISVVEERSLSNRTGVRHKGTVGRPRFPVTVLAVNADQTPVILANYPELAHERYVIGLWAWELEDFPSWQHDAFDMVDEVWTISEFCREAIAAAATVPVKTIPVPVRDPGAPVDRKRKPGDPVRFLFAFDFNSVGERKNPWGLVTAFQRAFPGREDVRLTIKAINGDKNPHNAERLRVLAAGDDRIELVERYLSVEELDELYRSADCYVSLHRSEGFGLTVAEAMARGLPVISTDYSSTTEFFDERTGWPIPYRLIPVGKGNFPYHADAVWADPDLDAAAAAMREVADDPEEAARRGRAAREHVLRTRTMKAASEWMATQLRQAYQKWQARRAAAAAQPAVVDPLDPLRAARGKVEQPPDPHTASRLPGAPAMRKAVLRVLDHYDVHQRGIHSAIADSVEQSAALLLSRIESLEARLAAQETMLSERIQAEVDRAAGPAVKRAGHAMREVTSVRDQLEQLRAAQEHVASTSDLDKLNDRVQQSERWTHAMFASRDERADTVEHTLQTLRREIDAVHEAARMLHAPVPDGMDVVLCDAGALLLPQDTVVREWIAYHRSWEEAEAALLRKLMSERPGAFVDVGAHVGYHTLRLLRSCPQVEKAVAVEVHPTNFACLERNVAANLPTSIRDRVHAIQVAAWDADGVVELISPDSGNSGDHRVRAVRSADSEVGVPAVRLDQVPEIRDASVTVVKVDLQGRDHRALAGLAEVLRRDKPEVVCEFCPDAIEELGDDPRAALTGYRELGYVPVIVGTDGPEEGSVDDAELVRLARAEETGFLTLWLHPR</sequence>